<comment type="catalytic activity">
    <reaction evidence="10">
        <text>5-amino-6-(5-phospho-D-ribitylamino)uracil + NADP(+) = 5-amino-6-(5-phospho-D-ribosylamino)uracil + NADPH + H(+)</text>
        <dbReference type="Rhea" id="RHEA:17845"/>
        <dbReference type="ChEBI" id="CHEBI:15378"/>
        <dbReference type="ChEBI" id="CHEBI:57783"/>
        <dbReference type="ChEBI" id="CHEBI:58349"/>
        <dbReference type="ChEBI" id="CHEBI:58421"/>
        <dbReference type="ChEBI" id="CHEBI:58453"/>
        <dbReference type="EC" id="1.1.1.193"/>
    </reaction>
</comment>
<keyword evidence="10 12" id="KW-0521">NADP</keyword>
<evidence type="ECO:0000259" key="14">
    <source>
        <dbReference type="PROSITE" id="PS51747"/>
    </source>
</evidence>
<dbReference type="InterPro" id="IPR002125">
    <property type="entry name" value="CMP_dCMP_dom"/>
</dbReference>
<dbReference type="GO" id="GO:0009231">
    <property type="term" value="P:riboflavin biosynthetic process"/>
    <property type="evidence" value="ECO:0007669"/>
    <property type="project" value="UniProtKB-UniPathway"/>
</dbReference>
<feature type="binding site" evidence="12">
    <location>
        <position position="290"/>
    </location>
    <ligand>
        <name>substrate</name>
    </ligand>
</feature>
<dbReference type="AlphaFoldDB" id="A0A0U5ETY7"/>
<keyword evidence="6 10" id="KW-0686">Riboflavin biosynthesis</keyword>
<reference evidence="16" key="1">
    <citation type="submission" date="2014-09" db="EMBL/GenBank/DDBJ databases">
        <authorList>
            <person name="Illeghems K.G."/>
        </authorList>
    </citation>
    <scope>NUCLEOTIDE SEQUENCE [LARGE SCALE GENOMIC DNA]</scope>
    <source>
        <strain evidence="16">108B</strain>
    </source>
</reference>
<organism evidence="15 16">
    <name type="scientific">Acetobacter senegalensis</name>
    <dbReference type="NCBI Taxonomy" id="446692"/>
    <lineage>
        <taxon>Bacteria</taxon>
        <taxon>Pseudomonadati</taxon>
        <taxon>Pseudomonadota</taxon>
        <taxon>Alphaproteobacteria</taxon>
        <taxon>Acetobacterales</taxon>
        <taxon>Acetobacteraceae</taxon>
        <taxon>Acetobacter</taxon>
    </lineage>
</organism>
<comment type="similarity">
    <text evidence="5 10">In the C-terminal section; belongs to the HTP reductase family.</text>
</comment>
<feature type="binding site" evidence="12">
    <location>
        <position position="179"/>
    </location>
    <ligand>
        <name>NADP(+)</name>
        <dbReference type="ChEBI" id="CHEBI:58349"/>
    </ligand>
</feature>
<feature type="binding site" evidence="12">
    <location>
        <position position="208"/>
    </location>
    <ligand>
        <name>substrate</name>
    </ligand>
</feature>
<evidence type="ECO:0000256" key="7">
    <source>
        <dbReference type="ARBA" id="ARBA00022723"/>
    </source>
</evidence>
<dbReference type="CDD" id="cd01284">
    <property type="entry name" value="Riboflavin_deaminase-reductase"/>
    <property type="match status" value="1"/>
</dbReference>
<evidence type="ECO:0000256" key="3">
    <source>
        <dbReference type="ARBA" id="ARBA00004910"/>
    </source>
</evidence>
<evidence type="ECO:0000256" key="9">
    <source>
        <dbReference type="ARBA" id="ARBA00023268"/>
    </source>
</evidence>
<evidence type="ECO:0000256" key="6">
    <source>
        <dbReference type="ARBA" id="ARBA00022619"/>
    </source>
</evidence>
<feature type="binding site" evidence="12">
    <location>
        <position position="224"/>
    </location>
    <ligand>
        <name>NADP(+)</name>
        <dbReference type="ChEBI" id="CHEBI:58349"/>
    </ligand>
</feature>
<keyword evidence="16" id="KW-1185">Reference proteome</keyword>
<keyword evidence="8 10" id="KW-0862">Zinc</keyword>
<evidence type="ECO:0000256" key="2">
    <source>
        <dbReference type="ARBA" id="ARBA00004882"/>
    </source>
</evidence>
<comment type="cofactor">
    <cofactor evidence="10 13">
        <name>Zn(2+)</name>
        <dbReference type="ChEBI" id="CHEBI:29105"/>
    </cofactor>
    <text evidence="10 13">Binds 1 zinc ion.</text>
</comment>
<feature type="binding site" evidence="13">
    <location>
        <position position="93"/>
    </location>
    <ligand>
        <name>Zn(2+)</name>
        <dbReference type="ChEBI" id="CHEBI:29105"/>
        <note>catalytic</note>
    </ligand>
</feature>
<name>A0A0U5ETY7_9PROT</name>
<dbReference type="Gene3D" id="3.40.430.10">
    <property type="entry name" value="Dihydrofolate Reductase, subunit A"/>
    <property type="match status" value="1"/>
</dbReference>
<feature type="binding site" evidence="12">
    <location>
        <begin position="292"/>
        <end position="298"/>
    </location>
    <ligand>
        <name>NADP(+)</name>
        <dbReference type="ChEBI" id="CHEBI:58349"/>
    </ligand>
</feature>
<dbReference type="NCBIfam" id="TIGR00326">
    <property type="entry name" value="eubact_ribD"/>
    <property type="match status" value="1"/>
</dbReference>
<protein>
    <recommendedName>
        <fullName evidence="10">Riboflavin biosynthesis protein RibD</fullName>
    </recommendedName>
    <domain>
        <recommendedName>
            <fullName evidence="10">Diaminohydroxyphosphoribosylaminopyrimidine deaminase</fullName>
            <shortName evidence="10">DRAP deaminase</shortName>
            <ecNumber evidence="10">3.5.4.26</ecNumber>
        </recommendedName>
        <alternativeName>
            <fullName evidence="10">Riboflavin-specific deaminase</fullName>
        </alternativeName>
    </domain>
    <domain>
        <recommendedName>
            <fullName evidence="10">5-amino-6-(5-phosphoribosylamino)uracil reductase</fullName>
            <ecNumber evidence="10">1.1.1.193</ecNumber>
        </recommendedName>
        <alternativeName>
            <fullName evidence="10">HTP reductase</fullName>
        </alternativeName>
    </domain>
</protein>
<proteinExistence type="inferred from homology"/>
<keyword evidence="9" id="KW-0511">Multifunctional enzyme</keyword>
<dbReference type="PROSITE" id="PS51747">
    <property type="entry name" value="CYT_DCMP_DEAMINASES_2"/>
    <property type="match status" value="1"/>
</dbReference>
<comment type="pathway">
    <text evidence="3 10">Cofactor biosynthesis; riboflavin biosynthesis; 5-amino-6-(D-ribitylamino)uracil from GTP: step 3/4.</text>
</comment>
<dbReference type="GO" id="GO:0008835">
    <property type="term" value="F:diaminohydroxyphosphoribosylaminopyrimidine deaminase activity"/>
    <property type="evidence" value="ECO:0007669"/>
    <property type="project" value="UniProtKB-EC"/>
</dbReference>
<accession>A0A0U5ETY7</accession>
<dbReference type="SUPFAM" id="SSF53927">
    <property type="entry name" value="Cytidine deaminase-like"/>
    <property type="match status" value="1"/>
</dbReference>
<dbReference type="InterPro" id="IPR016192">
    <property type="entry name" value="APOBEC/CMP_deaminase_Zn-bd"/>
</dbReference>
<dbReference type="EC" id="1.1.1.193" evidence="10"/>
<dbReference type="PATRIC" id="fig|446692.3.peg.470"/>
<comment type="catalytic activity">
    <reaction evidence="10">
        <text>2,5-diamino-6-hydroxy-4-(5-phosphoribosylamino)-pyrimidine + H2O + H(+) = 5-amino-6-(5-phospho-D-ribosylamino)uracil + NH4(+)</text>
        <dbReference type="Rhea" id="RHEA:21868"/>
        <dbReference type="ChEBI" id="CHEBI:15377"/>
        <dbReference type="ChEBI" id="CHEBI:15378"/>
        <dbReference type="ChEBI" id="CHEBI:28938"/>
        <dbReference type="ChEBI" id="CHEBI:58453"/>
        <dbReference type="ChEBI" id="CHEBI:58614"/>
        <dbReference type="EC" id="3.5.4.26"/>
    </reaction>
</comment>
<dbReference type="GO" id="GO:0008703">
    <property type="term" value="F:5-amino-6-(5-phosphoribosylamino)uracil reductase activity"/>
    <property type="evidence" value="ECO:0007669"/>
    <property type="project" value="UniProtKB-EC"/>
</dbReference>
<dbReference type="InterPro" id="IPR004794">
    <property type="entry name" value="Eubact_RibD"/>
</dbReference>
<dbReference type="InterPro" id="IPR024072">
    <property type="entry name" value="DHFR-like_dom_sf"/>
</dbReference>
<dbReference type="PROSITE" id="PS00903">
    <property type="entry name" value="CYT_DCMP_DEAMINASES_1"/>
    <property type="match status" value="1"/>
</dbReference>
<evidence type="ECO:0000256" key="13">
    <source>
        <dbReference type="PIRSR" id="PIRSR006769-3"/>
    </source>
</evidence>
<evidence type="ECO:0000313" key="15">
    <source>
        <dbReference type="EMBL" id="CEF39927.1"/>
    </source>
</evidence>
<evidence type="ECO:0000256" key="10">
    <source>
        <dbReference type="PIRNR" id="PIRNR006769"/>
    </source>
</evidence>
<feature type="binding site" evidence="12">
    <location>
        <position position="220"/>
    </location>
    <ligand>
        <name>NADP(+)</name>
        <dbReference type="ChEBI" id="CHEBI:58349"/>
    </ligand>
</feature>
<evidence type="ECO:0000256" key="5">
    <source>
        <dbReference type="ARBA" id="ARBA00007417"/>
    </source>
</evidence>
<dbReference type="PIRSF" id="PIRSF006769">
    <property type="entry name" value="RibD"/>
    <property type="match status" value="1"/>
</dbReference>
<dbReference type="Gene3D" id="3.40.140.10">
    <property type="entry name" value="Cytidine Deaminase, domain 2"/>
    <property type="match status" value="1"/>
</dbReference>
<dbReference type="Pfam" id="PF01872">
    <property type="entry name" value="RibD_C"/>
    <property type="match status" value="1"/>
</dbReference>
<gene>
    <name evidence="15" type="primary">ribD</name>
    <name evidence="15" type="ORF">ASN_509</name>
</gene>
<sequence>MQENPSHFAPVFVPEQVGQAFRTAVAEACRYLGQTAPNPAVGCALLDAEGEVLSVAAHHKAGALHAERLALEQAKQAGVFDRVRTAVVTLEPCNHTGRTRPCTEALLASPVKTVWIGCADPNPTVAGGGAARLVEAGISVHWLEESTNGAALFALCKALLAPFACKMTEGRPWITVKQAVNSAGTMVPPEGQTTFTSPESLKFAHVLRRATDGVVTGTGTVMADNPAFTVRHVPDYADRRRLLVVCGQKAHTPEDWLAERQKQFDVLFCRSCADLPALLAKTDALWVLVEAGPTLLAALKELNLWDDWLTIRQNAAGVDHYTVSTRHDVTPLALFPEWARCTQEQACFPE</sequence>
<dbReference type="InterPro" id="IPR002734">
    <property type="entry name" value="RibDG_C"/>
</dbReference>
<feature type="active site" description="Proton donor" evidence="11">
    <location>
        <position position="67"/>
    </location>
</feature>
<evidence type="ECO:0000256" key="12">
    <source>
        <dbReference type="PIRSR" id="PIRSR006769-2"/>
    </source>
</evidence>
<dbReference type="KEGG" id="asz:ASN_509"/>
<dbReference type="Pfam" id="PF00383">
    <property type="entry name" value="dCMP_cyt_deam_1"/>
    <property type="match status" value="1"/>
</dbReference>
<dbReference type="RefSeq" id="WP_253538827.1">
    <property type="nucleotide sequence ID" value="NZ_JAMZAG010000009.1"/>
</dbReference>
<keyword evidence="10" id="KW-0378">Hydrolase</keyword>
<evidence type="ECO:0000256" key="11">
    <source>
        <dbReference type="PIRSR" id="PIRSR006769-1"/>
    </source>
</evidence>
<evidence type="ECO:0000256" key="4">
    <source>
        <dbReference type="ARBA" id="ARBA00005259"/>
    </source>
</evidence>
<feature type="binding site" evidence="12">
    <location>
        <position position="231"/>
    </location>
    <ligand>
        <name>substrate</name>
    </ligand>
</feature>
<dbReference type="InterPro" id="IPR016193">
    <property type="entry name" value="Cytidine_deaminase-like"/>
</dbReference>
<comment type="similarity">
    <text evidence="4 10">In the N-terminal section; belongs to the cytidine and deoxycytidylate deaminase family.</text>
</comment>
<dbReference type="UniPathway" id="UPA00275">
    <property type="reaction ID" value="UER00401"/>
</dbReference>
<dbReference type="EMBL" id="LN606600">
    <property type="protein sequence ID" value="CEF39927.1"/>
    <property type="molecule type" value="Genomic_DNA"/>
</dbReference>
<keyword evidence="10 15" id="KW-0560">Oxidoreductase</keyword>
<feature type="binding site" evidence="13">
    <location>
        <position position="65"/>
    </location>
    <ligand>
        <name>Zn(2+)</name>
        <dbReference type="ChEBI" id="CHEBI:29105"/>
        <note>catalytic</note>
    </ligand>
</feature>
<dbReference type="GO" id="GO:0008270">
    <property type="term" value="F:zinc ion binding"/>
    <property type="evidence" value="ECO:0007669"/>
    <property type="project" value="InterPro"/>
</dbReference>
<dbReference type="SUPFAM" id="SSF53597">
    <property type="entry name" value="Dihydrofolate reductase-like"/>
    <property type="match status" value="1"/>
</dbReference>
<evidence type="ECO:0000313" key="16">
    <source>
        <dbReference type="Proteomes" id="UP000056109"/>
    </source>
</evidence>
<dbReference type="Proteomes" id="UP000056109">
    <property type="component" value="Chromosome I"/>
</dbReference>
<dbReference type="EC" id="3.5.4.26" evidence="10"/>
<feature type="binding site" evidence="13">
    <location>
        <position position="102"/>
    </location>
    <ligand>
        <name>Zn(2+)</name>
        <dbReference type="ChEBI" id="CHEBI:29105"/>
        <note>catalytic</note>
    </ligand>
</feature>
<comment type="function">
    <text evidence="1 10">Converts 2,5-diamino-6-(ribosylamino)-4(3h)-pyrimidinone 5'-phosphate into 5-amino-6-(ribosylamino)-2,4(1h,3h)-pyrimidinedione 5'-phosphate.</text>
</comment>
<feature type="domain" description="CMP/dCMP-type deaminase" evidence="14">
    <location>
        <begin position="15"/>
        <end position="141"/>
    </location>
</feature>
<keyword evidence="7 10" id="KW-0479">Metal-binding</keyword>
<evidence type="ECO:0000256" key="1">
    <source>
        <dbReference type="ARBA" id="ARBA00002151"/>
    </source>
</evidence>
<comment type="pathway">
    <text evidence="2 10">Cofactor biosynthesis; riboflavin biosynthesis; 5-amino-6-(D-ribitylamino)uracil from GTP: step 2/4.</text>
</comment>
<evidence type="ECO:0000256" key="8">
    <source>
        <dbReference type="ARBA" id="ARBA00022833"/>
    </source>
</evidence>